<feature type="region of interest" description="Disordered" evidence="1">
    <location>
        <begin position="66"/>
        <end position="101"/>
    </location>
</feature>
<feature type="compositionally biased region" description="Polar residues" evidence="1">
    <location>
        <begin position="84"/>
        <end position="95"/>
    </location>
</feature>
<dbReference type="InterPro" id="IPR056439">
    <property type="entry name" value="VBS_C3G9"/>
</dbReference>
<sequence>MATDEAAESPQSPPRSPPEIRGHQNNLSISMNNNGGIPRSALSPVSVAGSEWSGISKYNSAAENDLMFGGAPLQQPQRPPSNVSPPASIARSSDGTGLYASSEGSATLKNIALEEQVAVHHAALAKWLRDFLETKGSIRPNRARDKLLRLSAIQFQELSTDVYDELQRREPVVPVEDEEVPPFLLPKQDFHPKRNQARQKLSTLPPDRFRDLATDVFYELERRFPRFSSGLIPAYSPHNSMDGRGMPPPGHLGSPGLPSRVGSPGPMRMGSPGPGMMGRGGPYGPSGPPPNGYRGPPRGPPPNGGPPGTPRGPPNSFGRPLPSNLQNSTIIPNKSTMVEDDDDEDDMDAFGLEDKGINGQRRSAGPGRRESSRSMASRASQFEADKRLIADYQSKIEVLHDKVAGLEATLHERDNEIRSLKASGSGGENEWEELRTSLEGRLADAENLNNNLRSELDKVQAESAKNESLQQQLKRQEEQLRAQQDEIEQLRRGGGGGGSEEYQELLRQHEDLKQELKEQEEVTEEVRREAMEFLNQMKVISERADHSFEREEKLNNQIQKLQSEVQEWKSRYAKAKTTIRSIRSSSLGLQVPTSGGLFGKEGNLVDARGLIKAVHLTKFQIAIDELLKVARSINFGQSLEQVKSVVIATRALTQDISGEQNDAITRLKARISATANNLTTAAKNHATGAGLSPVSLLDAAASHLTASVIELVKLVRIRPTQEGESDEDEDYIASATAIDDEEMQFSPHDENRYVPVGANDSSEVENSHVNGNGHHAVPELDVNGAGQRLSNDSMYSPLSSPRGSSSAPRSAPRSRDGSAILGETVGTESKNWGRGSGPAFGIRTSGSDVEELRVGDHSFPMPPSRTGYRVE</sequence>
<evidence type="ECO:0000313" key="4">
    <source>
        <dbReference type="Proteomes" id="UP000326924"/>
    </source>
</evidence>
<protein>
    <recommendedName>
        <fullName evidence="2">GIT Spa2 homology (SHD) domain-containing protein</fullName>
    </recommendedName>
</protein>
<dbReference type="PANTHER" id="PTHR21601">
    <property type="entry name" value="SPA2 PROTEIN"/>
    <property type="match status" value="1"/>
</dbReference>
<dbReference type="OrthoDB" id="5588096at2759"/>
<evidence type="ECO:0000256" key="1">
    <source>
        <dbReference type="SAM" id="MobiDB-lite"/>
    </source>
</evidence>
<keyword evidence="4" id="KW-1185">Reference proteome</keyword>
<dbReference type="AlphaFoldDB" id="A0A5J5F841"/>
<feature type="region of interest" description="Disordered" evidence="1">
    <location>
        <begin position="460"/>
        <end position="481"/>
    </location>
</feature>
<gene>
    <name evidence="3" type="ORF">FN846DRAFT_130288</name>
</gene>
<dbReference type="SMART" id="SM00555">
    <property type="entry name" value="GIT"/>
    <property type="match status" value="2"/>
</dbReference>
<dbReference type="EMBL" id="VXIS01000015">
    <property type="protein sequence ID" value="KAA8913386.1"/>
    <property type="molecule type" value="Genomic_DNA"/>
</dbReference>
<accession>A0A5J5F841</accession>
<dbReference type="PANTHER" id="PTHR21601:SF0">
    <property type="entry name" value="PROTEIN SPA2-RELATED"/>
    <property type="match status" value="1"/>
</dbReference>
<dbReference type="InParanoid" id="A0A5J5F841"/>
<dbReference type="InterPro" id="IPR039892">
    <property type="entry name" value="Spa2/Sph1"/>
</dbReference>
<feature type="region of interest" description="Disordered" evidence="1">
    <location>
        <begin position="1"/>
        <end position="43"/>
    </location>
</feature>
<comment type="caution">
    <text evidence="3">The sequence shown here is derived from an EMBL/GenBank/DDBJ whole genome shotgun (WGS) entry which is preliminary data.</text>
</comment>
<dbReference type="InterPro" id="IPR013724">
    <property type="entry name" value="GIT_SHD"/>
</dbReference>
<organism evidence="3 4">
    <name type="scientific">Sphaerosporella brunnea</name>
    <dbReference type="NCBI Taxonomy" id="1250544"/>
    <lineage>
        <taxon>Eukaryota</taxon>
        <taxon>Fungi</taxon>
        <taxon>Dikarya</taxon>
        <taxon>Ascomycota</taxon>
        <taxon>Pezizomycotina</taxon>
        <taxon>Pezizomycetes</taxon>
        <taxon>Pezizales</taxon>
        <taxon>Pyronemataceae</taxon>
        <taxon>Sphaerosporella</taxon>
    </lineage>
</organism>
<feature type="region of interest" description="Disordered" evidence="1">
    <location>
        <begin position="229"/>
        <end position="383"/>
    </location>
</feature>
<dbReference type="GO" id="GO:0005078">
    <property type="term" value="F:MAP-kinase scaffold activity"/>
    <property type="evidence" value="ECO:0007669"/>
    <property type="project" value="TreeGrafter"/>
</dbReference>
<feature type="domain" description="GIT Spa2 homology (SHD)" evidence="2">
    <location>
        <begin position="143"/>
        <end position="173"/>
    </location>
</feature>
<feature type="compositionally biased region" description="Acidic residues" evidence="1">
    <location>
        <begin position="338"/>
        <end position="348"/>
    </location>
</feature>
<proteinExistence type="predicted"/>
<feature type="compositionally biased region" description="Gly residues" evidence="1">
    <location>
        <begin position="272"/>
        <end position="284"/>
    </location>
</feature>
<dbReference type="Pfam" id="PF23742">
    <property type="entry name" value="VBS_C3G9"/>
    <property type="match status" value="1"/>
</dbReference>
<evidence type="ECO:0000259" key="2">
    <source>
        <dbReference type="SMART" id="SM00555"/>
    </source>
</evidence>
<evidence type="ECO:0000313" key="3">
    <source>
        <dbReference type="EMBL" id="KAA8913386.1"/>
    </source>
</evidence>
<dbReference type="GO" id="GO:1902716">
    <property type="term" value="C:cell cortex of growing cell tip"/>
    <property type="evidence" value="ECO:0007669"/>
    <property type="project" value="TreeGrafter"/>
</dbReference>
<dbReference type="Proteomes" id="UP000326924">
    <property type="component" value="Unassembled WGS sequence"/>
</dbReference>
<reference evidence="3 4" key="1">
    <citation type="submission" date="2019-09" db="EMBL/GenBank/DDBJ databases">
        <title>Draft genome of the ectomycorrhizal ascomycete Sphaerosporella brunnea.</title>
        <authorList>
            <consortium name="DOE Joint Genome Institute"/>
            <person name="Benucci G.M."/>
            <person name="Marozzi G."/>
            <person name="Antonielli L."/>
            <person name="Sanchez S."/>
            <person name="Marco P."/>
            <person name="Wang X."/>
            <person name="Falini L.B."/>
            <person name="Barry K."/>
            <person name="Haridas S."/>
            <person name="Lipzen A."/>
            <person name="Labutti K."/>
            <person name="Grigoriev I.V."/>
            <person name="Murat C."/>
            <person name="Martin F."/>
            <person name="Albertini E."/>
            <person name="Donnini D."/>
            <person name="Bonito G."/>
        </authorList>
    </citation>
    <scope>NUCLEOTIDE SEQUENCE [LARGE SCALE GENOMIC DNA]</scope>
    <source>
        <strain evidence="3 4">Sb_GMNB300</strain>
    </source>
</reference>
<feature type="domain" description="GIT Spa2 homology (SHD)" evidence="2">
    <location>
        <begin position="197"/>
        <end position="227"/>
    </location>
</feature>
<feature type="region of interest" description="Disordered" evidence="1">
    <location>
        <begin position="741"/>
        <end position="871"/>
    </location>
</feature>
<feature type="compositionally biased region" description="Polar residues" evidence="1">
    <location>
        <begin position="323"/>
        <end position="336"/>
    </location>
</feature>
<dbReference type="Pfam" id="PF08518">
    <property type="entry name" value="GIT_SHD"/>
    <property type="match status" value="2"/>
</dbReference>
<feature type="compositionally biased region" description="Polar residues" evidence="1">
    <location>
        <begin position="23"/>
        <end position="35"/>
    </location>
</feature>
<feature type="compositionally biased region" description="Pro residues" evidence="1">
    <location>
        <begin position="285"/>
        <end position="313"/>
    </location>
</feature>
<dbReference type="GO" id="GO:0005826">
    <property type="term" value="C:actomyosin contractile ring"/>
    <property type="evidence" value="ECO:0007669"/>
    <property type="project" value="TreeGrafter"/>
</dbReference>
<feature type="compositionally biased region" description="Low complexity" evidence="1">
    <location>
        <begin position="796"/>
        <end position="811"/>
    </location>
</feature>
<feature type="compositionally biased region" description="Low complexity" evidence="1">
    <location>
        <begin position="251"/>
        <end position="271"/>
    </location>
</feature>
<name>A0A5J5F841_9PEZI</name>